<gene>
    <name evidence="1" type="ORF">JY651_25950</name>
</gene>
<keyword evidence="2" id="KW-1185">Reference proteome</keyword>
<dbReference type="RefSeq" id="WP_206720391.1">
    <property type="nucleotide sequence ID" value="NZ_CP071090.1"/>
</dbReference>
<organism evidence="1 2">
    <name type="scientific">Pyxidicoccus parkwayensis</name>
    <dbReference type="NCBI Taxonomy" id="2813578"/>
    <lineage>
        <taxon>Bacteria</taxon>
        <taxon>Pseudomonadati</taxon>
        <taxon>Myxococcota</taxon>
        <taxon>Myxococcia</taxon>
        <taxon>Myxococcales</taxon>
        <taxon>Cystobacterineae</taxon>
        <taxon>Myxococcaceae</taxon>
        <taxon>Pyxidicoccus</taxon>
    </lineage>
</organism>
<dbReference type="Proteomes" id="UP000662747">
    <property type="component" value="Chromosome"/>
</dbReference>
<evidence type="ECO:0008006" key="3">
    <source>
        <dbReference type="Google" id="ProtNLM"/>
    </source>
</evidence>
<name>A0ABX7NRJ4_9BACT</name>
<evidence type="ECO:0000313" key="2">
    <source>
        <dbReference type="Proteomes" id="UP000662747"/>
    </source>
</evidence>
<dbReference type="EMBL" id="CP071090">
    <property type="protein sequence ID" value="QSQ18803.1"/>
    <property type="molecule type" value="Genomic_DNA"/>
</dbReference>
<proteinExistence type="predicted"/>
<protein>
    <recommendedName>
        <fullName evidence="3">Condensation domain-containing protein</fullName>
    </recommendedName>
</protein>
<evidence type="ECO:0000313" key="1">
    <source>
        <dbReference type="EMBL" id="QSQ18803.1"/>
    </source>
</evidence>
<sequence>MDGSGPLSTRAAPRDVDVNARVHAAMAYKFPHFHPVARQALSTLVRFCDGWQRLFPARRESGVVPALTTWERFLSTEPRSRRIMLTVQPLGVDTSDGTWVPALLSRVARWHRGNRRRGHNQPTDVWVAELGREGFDARQPVSDTGSLTAAVAHEGGGFQVVRLPLEDAALTPEAVAARLARAPVCTLSETRRDGLRPQVLVDAVSRGDSAWTSHLLASGAWLGARVDGTTGSLELSFDHLVMDGTAMVDVSRAIAPGLPRRAVGAGEGEWLTGPDEPTPLLRVDLPERLDFRNLCCAVLEALERSSAGLIAGDNPTLLVPVLPDAPAPVERDWRRIRIAVVPARTREGAVTPEHVSTLLARTRHEGGVLEDVFSTLYSPSLPWWMPSLTTHGFAYTPRLRQVATAMCGNALLSKLTLVVEDEAALARFPPLFFNTMRPLPAVGGGVAVCVTEVLCVTPSGVRKRFFAAVAGSGSFNSRERLLAFRAALAPEATRRARPEEPALP</sequence>
<accession>A0ABX7NRJ4</accession>
<reference evidence="1 2" key="1">
    <citation type="submission" date="2021-02" db="EMBL/GenBank/DDBJ databases">
        <title>De Novo genome assembly of isolated myxobacteria.</title>
        <authorList>
            <person name="Stevens D.C."/>
        </authorList>
    </citation>
    <scope>NUCLEOTIDE SEQUENCE [LARGE SCALE GENOMIC DNA]</scope>
    <source>
        <strain evidence="2">SCPEA02</strain>
    </source>
</reference>